<evidence type="ECO:0000256" key="3">
    <source>
        <dbReference type="PIRSR" id="PIRSR003092-1"/>
    </source>
</evidence>
<dbReference type="PANTHER" id="PTHR43384">
    <property type="entry name" value="SEPTUM SITE-DETERMINING PROTEIN MIND HOMOLOG, CHLOROPLASTIC-RELATED"/>
    <property type="match status" value="1"/>
</dbReference>
<dbReference type="GO" id="GO:0016887">
    <property type="term" value="F:ATP hydrolysis activity"/>
    <property type="evidence" value="ECO:0007669"/>
    <property type="project" value="TreeGrafter"/>
</dbReference>
<gene>
    <name evidence="4" type="primary">ylxH_1</name>
    <name evidence="4" type="ORF">PS862_01368</name>
</gene>
<dbReference type="SUPFAM" id="SSF52540">
    <property type="entry name" value="P-loop containing nucleoside triphosphate hydrolases"/>
    <property type="match status" value="1"/>
</dbReference>
<dbReference type="EMBL" id="CABVII010000004">
    <property type="protein sequence ID" value="VVO71651.1"/>
    <property type="molecule type" value="Genomic_DNA"/>
</dbReference>
<dbReference type="InterPro" id="IPR033875">
    <property type="entry name" value="FlhG"/>
</dbReference>
<feature type="binding site" evidence="3">
    <location>
        <begin position="21"/>
        <end position="28"/>
    </location>
    <ligand>
        <name>ATP</name>
        <dbReference type="ChEBI" id="CHEBI:30616"/>
    </ligand>
</feature>
<dbReference type="PIRSF" id="PIRSF003092">
    <property type="entry name" value="MinD"/>
    <property type="match status" value="1"/>
</dbReference>
<dbReference type="PANTHER" id="PTHR43384:SF4">
    <property type="entry name" value="CELLULOSE BIOSYNTHESIS PROTEIN BCSQ-RELATED"/>
    <property type="match status" value="1"/>
</dbReference>
<dbReference type="InterPro" id="IPR027417">
    <property type="entry name" value="P-loop_NTPase"/>
</dbReference>
<dbReference type="Pfam" id="PF10609">
    <property type="entry name" value="ParA"/>
    <property type="match status" value="1"/>
</dbReference>
<evidence type="ECO:0000313" key="5">
    <source>
        <dbReference type="Proteomes" id="UP000385207"/>
    </source>
</evidence>
<dbReference type="InterPro" id="IPR033756">
    <property type="entry name" value="YlxH/NBP35"/>
</dbReference>
<name>A0A5E7I4N5_PSEFL</name>
<keyword evidence="2 3" id="KW-0067">ATP-binding</keyword>
<organism evidence="4 5">
    <name type="scientific">Pseudomonas fluorescens</name>
    <dbReference type="NCBI Taxonomy" id="294"/>
    <lineage>
        <taxon>Bacteria</taxon>
        <taxon>Pseudomonadati</taxon>
        <taxon>Pseudomonadota</taxon>
        <taxon>Gammaproteobacteria</taxon>
        <taxon>Pseudomonadales</taxon>
        <taxon>Pseudomonadaceae</taxon>
        <taxon>Pseudomonas</taxon>
    </lineage>
</organism>
<dbReference type="GO" id="GO:0051782">
    <property type="term" value="P:negative regulation of cell division"/>
    <property type="evidence" value="ECO:0007669"/>
    <property type="project" value="TreeGrafter"/>
</dbReference>
<dbReference type="GO" id="GO:0005524">
    <property type="term" value="F:ATP binding"/>
    <property type="evidence" value="ECO:0007669"/>
    <property type="project" value="UniProtKB-KW"/>
</dbReference>
<dbReference type="OrthoDB" id="9816297at2"/>
<evidence type="ECO:0000313" key="4">
    <source>
        <dbReference type="EMBL" id="VVO71651.1"/>
    </source>
</evidence>
<dbReference type="Proteomes" id="UP000385207">
    <property type="component" value="Unassembled WGS sequence"/>
</dbReference>
<dbReference type="Gene3D" id="3.40.50.300">
    <property type="entry name" value="P-loop containing nucleotide triphosphate hydrolases"/>
    <property type="match status" value="1"/>
</dbReference>
<proteinExistence type="predicted"/>
<dbReference type="InterPro" id="IPR025501">
    <property type="entry name" value="MinD_FleN"/>
</dbReference>
<evidence type="ECO:0000256" key="2">
    <source>
        <dbReference type="ARBA" id="ARBA00022840"/>
    </source>
</evidence>
<dbReference type="CDD" id="cd02038">
    <property type="entry name" value="FlhG-like"/>
    <property type="match status" value="1"/>
</dbReference>
<evidence type="ECO:0000256" key="1">
    <source>
        <dbReference type="ARBA" id="ARBA00022741"/>
    </source>
</evidence>
<dbReference type="GO" id="GO:0009898">
    <property type="term" value="C:cytoplasmic side of plasma membrane"/>
    <property type="evidence" value="ECO:0007669"/>
    <property type="project" value="TreeGrafter"/>
</dbReference>
<sequence length="282" mass="30862">MSDESCVGTHPIQVIAITSGKGGVGRTSIAVNLALAVAKSGKRVVLFDADFELANVHVQLGFAPELTIVDVMKGYCELKDILHTGPLGIRIVPASSSFNERVEMDSTHYAGLIQSFNDIDNSLDVLIIDTAAGIGQSVVSMVRAAHEVLVVLTDDPTSLSDAYALISSLHLGHGMYRFRVLANMVESTHVGLRLFKRLSELTDRFLDVTLQFAGSVPYDDSIRKVVQQQRGIYDALPRSGFSKAMDSLALKINHWPLQAEPRGHQEFFVEKLIRMQAREATV</sequence>
<keyword evidence="1 3" id="KW-0547">Nucleotide-binding</keyword>
<dbReference type="GO" id="GO:0005829">
    <property type="term" value="C:cytosol"/>
    <property type="evidence" value="ECO:0007669"/>
    <property type="project" value="TreeGrafter"/>
</dbReference>
<reference evidence="4 5" key="1">
    <citation type="submission" date="2019-09" db="EMBL/GenBank/DDBJ databases">
        <authorList>
            <person name="Chandra G."/>
            <person name="Truman W A."/>
        </authorList>
    </citation>
    <scope>NUCLEOTIDE SEQUENCE [LARGE SCALE GENOMIC DNA]</scope>
    <source>
        <strain evidence="4">PS862</strain>
    </source>
</reference>
<accession>A0A5E7I4N5</accession>
<dbReference type="RefSeq" id="WP_150783563.1">
    <property type="nucleotide sequence ID" value="NZ_CABVII010000004.1"/>
</dbReference>
<dbReference type="AlphaFoldDB" id="A0A5E7I4N5"/>
<dbReference type="InterPro" id="IPR050625">
    <property type="entry name" value="ParA/MinD_ATPase"/>
</dbReference>
<protein>
    <submittedName>
        <fullName evidence="4">Flagellum site-determining protein YlxH</fullName>
    </submittedName>
</protein>